<protein>
    <submittedName>
        <fullName evidence="3">p-loop containing nucleoside triphosphate hydrolase</fullName>
    </submittedName>
</protein>
<feature type="region of interest" description="Disordered" evidence="1">
    <location>
        <begin position="603"/>
        <end position="624"/>
    </location>
</feature>
<dbReference type="Proteomes" id="UP000054937">
    <property type="component" value="Unassembled WGS sequence"/>
</dbReference>
<dbReference type="SUPFAM" id="SSF52540">
    <property type="entry name" value="P-loop containing nucleoside triphosphate hydrolases"/>
    <property type="match status" value="1"/>
</dbReference>
<evidence type="ECO:0000259" key="2">
    <source>
        <dbReference type="Pfam" id="PF02263"/>
    </source>
</evidence>
<proteinExistence type="predicted"/>
<dbReference type="InterPro" id="IPR027417">
    <property type="entry name" value="P-loop_NTPase"/>
</dbReference>
<gene>
    <name evidence="3" type="ORF">PPERSA_06861</name>
</gene>
<evidence type="ECO:0000313" key="3">
    <source>
        <dbReference type="EMBL" id="KRX05227.1"/>
    </source>
</evidence>
<dbReference type="GO" id="GO:0005525">
    <property type="term" value="F:GTP binding"/>
    <property type="evidence" value="ECO:0007669"/>
    <property type="project" value="InterPro"/>
</dbReference>
<dbReference type="GO" id="GO:0003924">
    <property type="term" value="F:GTPase activity"/>
    <property type="evidence" value="ECO:0007669"/>
    <property type="project" value="InterPro"/>
</dbReference>
<dbReference type="OMA" id="ITVYHEC"/>
<name>A0A0V0QSP7_PSEPJ</name>
<accession>A0A0V0QSP7</accession>
<dbReference type="PANTHER" id="PTHR10751">
    <property type="entry name" value="GUANYLATE BINDING PROTEIN"/>
    <property type="match status" value="1"/>
</dbReference>
<keyword evidence="3" id="KW-0378">Hydrolase</keyword>
<dbReference type="AlphaFoldDB" id="A0A0V0QSP7"/>
<dbReference type="Gene3D" id="3.40.50.300">
    <property type="entry name" value="P-loop containing nucleotide triphosphate hydrolases"/>
    <property type="match status" value="1"/>
</dbReference>
<dbReference type="InterPro" id="IPR015894">
    <property type="entry name" value="Guanylate-bd_N"/>
</dbReference>
<comment type="caution">
    <text evidence="3">The sequence shown here is derived from an EMBL/GenBank/DDBJ whole genome shotgun (WGS) entry which is preliminary data.</text>
</comment>
<dbReference type="EMBL" id="LDAU01000110">
    <property type="protein sequence ID" value="KRX05227.1"/>
    <property type="molecule type" value="Genomic_DNA"/>
</dbReference>
<evidence type="ECO:0000256" key="1">
    <source>
        <dbReference type="SAM" id="MobiDB-lite"/>
    </source>
</evidence>
<dbReference type="Pfam" id="PF02263">
    <property type="entry name" value="GBP"/>
    <property type="match status" value="1"/>
</dbReference>
<dbReference type="OrthoDB" id="7788754at2759"/>
<dbReference type="InParanoid" id="A0A0V0QSP7"/>
<sequence>MNNYDDQLPKKGNYINVPQEMNDDDVHRKDMYSYGSMGFEKKYREVQPKFPMKAQDDDLTASQQQKEKQKQIGSLNSKAYLVQPARNLAYYVPKGEIDFLEDDGINNGKPIQLIKLNQEQQWELTEEGIQELSKYQGNVSFVSILGTKQSGKSFLMNQLLKLRESQFESGNDYESYTKGVVMWSAEFPSNPNDARDNNNSILFVILQLISSTVLVNSFGDLSKDSLVPLQDLALLQKFLSLESAEEKEELINLFPKLIYVLRDNQHQVKQNGQNIPINTYLENFLSSDENFRQSSEIEQKIIRRIVKYYKYREGLSMVAPTEPNDPSELNDNFIEELKVLRRKIISVTNKKEFRGVFMNIQMMINFIQFILDSFNQQIKVSLSQAFEVVIKNHFDAVHDDIISLYDEKINQFIGSSSKDDFKSQYEITKFLREIKEDAIKQFYQLKNYDTSENQVLFTDCYNHLEWVLQDKEQLLLKINTQKQQELMERQVDQQYQITKKQVGNGKFQVEDLKNISEQYQHLIQDLLLQYSGRPEQNNEVDPILPTVQKVIQNVSQLFIQEIQESQKLTEQEKNKLNNLKDQLNQHQSSNEKTIQELKNNHKKQVKDFENDKKNQDGKIKNLEKKLDEKQNEVIQLQKSIDQLQKDLQASRKKEKKCF</sequence>
<feature type="domain" description="Guanylate-binding protein N-terminal" evidence="2">
    <location>
        <begin position="120"/>
        <end position="345"/>
    </location>
</feature>
<reference evidence="3 4" key="1">
    <citation type="journal article" date="2015" name="Sci. Rep.">
        <title>Genome of the facultative scuticociliatosis pathogen Pseudocohnilembus persalinus provides insight into its virulence through horizontal gene transfer.</title>
        <authorList>
            <person name="Xiong J."/>
            <person name="Wang G."/>
            <person name="Cheng J."/>
            <person name="Tian M."/>
            <person name="Pan X."/>
            <person name="Warren A."/>
            <person name="Jiang C."/>
            <person name="Yuan D."/>
            <person name="Miao W."/>
        </authorList>
    </citation>
    <scope>NUCLEOTIDE SEQUENCE [LARGE SCALE GENOMIC DNA]</scope>
    <source>
        <strain evidence="3">36N120E</strain>
    </source>
</reference>
<evidence type="ECO:0000313" key="4">
    <source>
        <dbReference type="Proteomes" id="UP000054937"/>
    </source>
</evidence>
<keyword evidence="4" id="KW-1185">Reference proteome</keyword>
<feature type="region of interest" description="Disordered" evidence="1">
    <location>
        <begin position="1"/>
        <end position="20"/>
    </location>
</feature>
<organism evidence="3 4">
    <name type="scientific">Pseudocohnilembus persalinus</name>
    <name type="common">Ciliate</name>
    <dbReference type="NCBI Taxonomy" id="266149"/>
    <lineage>
        <taxon>Eukaryota</taxon>
        <taxon>Sar</taxon>
        <taxon>Alveolata</taxon>
        <taxon>Ciliophora</taxon>
        <taxon>Intramacronucleata</taxon>
        <taxon>Oligohymenophorea</taxon>
        <taxon>Scuticociliatia</taxon>
        <taxon>Philasterida</taxon>
        <taxon>Pseudocohnilembidae</taxon>
        <taxon>Pseudocohnilembus</taxon>
    </lineage>
</organism>